<proteinExistence type="predicted"/>
<accession>A0A914Y1B4</accession>
<dbReference type="Proteomes" id="UP000887577">
    <property type="component" value="Unplaced"/>
</dbReference>
<keyword evidence="2" id="KW-1185">Reference proteome</keyword>
<sequence length="204" mass="23400">MICWMVAQMMNQLHLFLLLLFTLSFVGSIDYHGNQRFWTSVNNGKTNIGLHVLTEPIELFFPKNKTFAQLASDIKLYSSAGNGQCKDTTHSLNFTLTVTEQSYNIGQIKFDFGDLMAFLYETCVLNGNEYKGRKYISLQMGDNPVNLENPGRRCFKNVAASFQVYDKDTSKHVMKLEASGSIECQIFMELVFYFSIYSFLPVYF</sequence>
<feature type="chain" id="PRO_5037183876" evidence="1">
    <location>
        <begin position="29"/>
        <end position="204"/>
    </location>
</feature>
<dbReference type="AlphaFoldDB" id="A0A914Y1B4"/>
<name>A0A914Y1B4_9BILA</name>
<organism evidence="2 3">
    <name type="scientific">Panagrolaimus superbus</name>
    <dbReference type="NCBI Taxonomy" id="310955"/>
    <lineage>
        <taxon>Eukaryota</taxon>
        <taxon>Metazoa</taxon>
        <taxon>Ecdysozoa</taxon>
        <taxon>Nematoda</taxon>
        <taxon>Chromadorea</taxon>
        <taxon>Rhabditida</taxon>
        <taxon>Tylenchina</taxon>
        <taxon>Panagrolaimomorpha</taxon>
        <taxon>Panagrolaimoidea</taxon>
        <taxon>Panagrolaimidae</taxon>
        <taxon>Panagrolaimus</taxon>
    </lineage>
</organism>
<evidence type="ECO:0000313" key="3">
    <source>
        <dbReference type="WBParaSite" id="PSU_v2.g1301.t1"/>
    </source>
</evidence>
<dbReference type="WBParaSite" id="PSU_v2.g1301.t1">
    <property type="protein sequence ID" value="PSU_v2.g1301.t1"/>
    <property type="gene ID" value="PSU_v2.g1301"/>
</dbReference>
<evidence type="ECO:0000256" key="1">
    <source>
        <dbReference type="SAM" id="SignalP"/>
    </source>
</evidence>
<keyword evidence="1" id="KW-0732">Signal</keyword>
<reference evidence="3" key="1">
    <citation type="submission" date="2022-11" db="UniProtKB">
        <authorList>
            <consortium name="WormBaseParasite"/>
        </authorList>
    </citation>
    <scope>IDENTIFICATION</scope>
</reference>
<evidence type="ECO:0000313" key="2">
    <source>
        <dbReference type="Proteomes" id="UP000887577"/>
    </source>
</evidence>
<protein>
    <submittedName>
        <fullName evidence="3">Uncharacterized protein</fullName>
    </submittedName>
</protein>
<feature type="signal peptide" evidence="1">
    <location>
        <begin position="1"/>
        <end position="28"/>
    </location>
</feature>